<evidence type="ECO:0000256" key="2">
    <source>
        <dbReference type="ARBA" id="ARBA00023315"/>
    </source>
</evidence>
<dbReference type="AlphaFoldDB" id="A0A1U8AUM6"/>
<proteinExistence type="predicted"/>
<feature type="region of interest" description="Disordered" evidence="3">
    <location>
        <begin position="1"/>
        <end position="24"/>
    </location>
</feature>
<gene>
    <name evidence="6" type="primary">LOC104607647</name>
</gene>
<dbReference type="eggNOG" id="ENOG502QQX5">
    <property type="taxonomic scope" value="Eukaryota"/>
</dbReference>
<dbReference type="OrthoDB" id="439993at2759"/>
<dbReference type="FunCoup" id="A0A1U8AUM6">
    <property type="interactions" value="2103"/>
</dbReference>
<keyword evidence="5" id="KW-1185">Reference proteome</keyword>
<reference evidence="6" key="1">
    <citation type="submission" date="2025-08" db="UniProtKB">
        <authorList>
            <consortium name="RefSeq"/>
        </authorList>
    </citation>
    <scope>IDENTIFICATION</scope>
</reference>
<dbReference type="OMA" id="VEDCVCC"/>
<evidence type="ECO:0000313" key="6">
    <source>
        <dbReference type="RefSeq" id="XP_010271627.1"/>
    </source>
</evidence>
<sequence length="478" mass="52854">MANRKLDSLGLGPKALEPKGRPAGVTESSWCRGVVGGTGITVLALLLSKAPDVSALQTALHRLQTSHPILRSKLSHDAATNTFSFIIPSTSHLQLESFDATSTSHLLKRLPTSASDHLVSPFHRILEHELNRNPWSSSKQEHHKHPDTAVFFASLYALPDNNWVLALRLHTSVCDRTSAVTLLRELLVVAKEVKEGQLKGEQGKRGEFNVAIEELVPRGKANKTLWAHGVDLLAYSLKSLRFSNMDFKDSIAPRSSEVVRLQMKPDETRRLVAACEARGIKLCGALAAAGLMAAHLSKNLRDHQREKYAVATLMDCRSLLEPPLQSCNLGFYHSALQHTFDIKGGKDLWELATKFCMSLSKSIKTNKHFSDMDDLNFLMCKAIDNPRLTPSSALRLAVLSVFEDPVIDASNESYRDIGLEDYMGCSSVHGAGPSIAVFDTIRDGRLDCACVYPSPLHSREQMQELIDNMKRILVSWSD</sequence>
<accession>A0A1U8AUM6</accession>
<dbReference type="GO" id="GO:0016746">
    <property type="term" value="F:acyltransferase activity"/>
    <property type="evidence" value="ECO:0007669"/>
    <property type="project" value="UniProtKB-KW"/>
</dbReference>
<evidence type="ECO:0000259" key="4">
    <source>
        <dbReference type="Pfam" id="PF16911"/>
    </source>
</evidence>
<organism evidence="5 6">
    <name type="scientific">Nelumbo nucifera</name>
    <name type="common">Sacred lotus</name>
    <dbReference type="NCBI Taxonomy" id="4432"/>
    <lineage>
        <taxon>Eukaryota</taxon>
        <taxon>Viridiplantae</taxon>
        <taxon>Streptophyta</taxon>
        <taxon>Embryophyta</taxon>
        <taxon>Tracheophyta</taxon>
        <taxon>Spermatophyta</taxon>
        <taxon>Magnoliopsida</taxon>
        <taxon>Proteales</taxon>
        <taxon>Nelumbonaceae</taxon>
        <taxon>Nelumbo</taxon>
    </lineage>
</organism>
<feature type="domain" description="Phthiocerol/phthiodiolone dimycocerosyl transferase C-terminal" evidence="4">
    <location>
        <begin position="254"/>
        <end position="362"/>
    </location>
</feature>
<keyword evidence="1" id="KW-0808">Transferase</keyword>
<dbReference type="Gene3D" id="3.30.559.30">
    <property type="entry name" value="Nonribosomal peptide synthetase, condensation domain"/>
    <property type="match status" value="1"/>
</dbReference>
<dbReference type="STRING" id="4432.A0A1U8AUM6"/>
<dbReference type="Proteomes" id="UP000189703">
    <property type="component" value="Unplaced"/>
</dbReference>
<evidence type="ECO:0000313" key="5">
    <source>
        <dbReference type="Proteomes" id="UP000189703"/>
    </source>
</evidence>
<evidence type="ECO:0000256" key="1">
    <source>
        <dbReference type="ARBA" id="ARBA00022679"/>
    </source>
</evidence>
<protein>
    <submittedName>
        <fullName evidence="6">Uncharacterized protein LOC104607647</fullName>
    </submittedName>
</protein>
<dbReference type="InterPro" id="IPR023213">
    <property type="entry name" value="CAT-like_dom_sf"/>
</dbReference>
<dbReference type="PANTHER" id="PTHR34375">
    <property type="entry name" value="GATA ZINC FINGER PROTEIN-RELATED"/>
    <property type="match status" value="1"/>
</dbReference>
<dbReference type="PANTHER" id="PTHR34375:SF2">
    <property type="entry name" value="GATA ZINC FINGER PROTEIN"/>
    <property type="match status" value="1"/>
</dbReference>
<keyword evidence="2" id="KW-0012">Acyltransferase</keyword>
<dbReference type="InParanoid" id="A0A1U8AUM6"/>
<dbReference type="SUPFAM" id="SSF52777">
    <property type="entry name" value="CoA-dependent acyltransferases"/>
    <property type="match status" value="2"/>
</dbReference>
<evidence type="ECO:0000256" key="3">
    <source>
        <dbReference type="SAM" id="MobiDB-lite"/>
    </source>
</evidence>
<dbReference type="Pfam" id="PF16911">
    <property type="entry name" value="PapA_C"/>
    <property type="match status" value="1"/>
</dbReference>
<dbReference type="InterPro" id="IPR031641">
    <property type="entry name" value="PapA_C"/>
</dbReference>
<dbReference type="RefSeq" id="XP_010271627.1">
    <property type="nucleotide sequence ID" value="XM_010273325.2"/>
</dbReference>
<dbReference type="KEGG" id="nnu:104607647"/>
<dbReference type="GeneID" id="104607647"/>
<dbReference type="Gene3D" id="3.30.559.10">
    <property type="entry name" value="Chloramphenicol acetyltransferase-like domain"/>
    <property type="match status" value="1"/>
</dbReference>
<name>A0A1U8AUM6_NELNU</name>